<evidence type="ECO:0000313" key="3">
    <source>
        <dbReference type="Proteomes" id="UP001188597"/>
    </source>
</evidence>
<dbReference type="Proteomes" id="UP001188597">
    <property type="component" value="Unassembled WGS sequence"/>
</dbReference>
<comment type="caution">
    <text evidence="2">The sequence shown here is derived from an EMBL/GenBank/DDBJ whole genome shotgun (WGS) entry which is preliminary data.</text>
</comment>
<keyword evidence="3" id="KW-1185">Reference proteome</keyword>
<evidence type="ECO:0000256" key="1">
    <source>
        <dbReference type="SAM" id="Phobius"/>
    </source>
</evidence>
<keyword evidence="1" id="KW-1133">Transmembrane helix</keyword>
<sequence>MESALRDRRPDGLGDLRVIPDEILCAILVALTPRDINYMKKQRIKAGVCQESPGKAQTVMYILCNEEPLWMHLCLKNLKHQLEYKGSWKKTTLHQYVLILSLFLHASIFVLEFVVVIFCVLSLITFEESDQFSAYPAPLLGLQTTFTK</sequence>
<keyword evidence="1" id="KW-0472">Membrane</keyword>
<reference evidence="2" key="1">
    <citation type="submission" date="2022-12" db="EMBL/GenBank/DDBJ databases">
        <title>Draft genome assemblies for two species of Escallonia (Escalloniales).</title>
        <authorList>
            <person name="Chanderbali A."/>
            <person name="Dervinis C."/>
            <person name="Anghel I."/>
            <person name="Soltis D."/>
            <person name="Soltis P."/>
            <person name="Zapata F."/>
        </authorList>
    </citation>
    <scope>NUCLEOTIDE SEQUENCE</scope>
    <source>
        <strain evidence="2">UCBG64.0493</strain>
        <tissue evidence="2">Leaf</tissue>
    </source>
</reference>
<name>A0AA89BAH6_9ASTE</name>
<proteinExistence type="predicted"/>
<feature type="transmembrane region" description="Helical" evidence="1">
    <location>
        <begin position="96"/>
        <end position="126"/>
    </location>
</feature>
<organism evidence="2 3">
    <name type="scientific">Escallonia herrerae</name>
    <dbReference type="NCBI Taxonomy" id="1293975"/>
    <lineage>
        <taxon>Eukaryota</taxon>
        <taxon>Viridiplantae</taxon>
        <taxon>Streptophyta</taxon>
        <taxon>Embryophyta</taxon>
        <taxon>Tracheophyta</taxon>
        <taxon>Spermatophyta</taxon>
        <taxon>Magnoliopsida</taxon>
        <taxon>eudicotyledons</taxon>
        <taxon>Gunneridae</taxon>
        <taxon>Pentapetalae</taxon>
        <taxon>asterids</taxon>
        <taxon>campanulids</taxon>
        <taxon>Escalloniales</taxon>
        <taxon>Escalloniaceae</taxon>
        <taxon>Escallonia</taxon>
    </lineage>
</organism>
<protein>
    <submittedName>
        <fullName evidence="2">Uncharacterized protein</fullName>
    </submittedName>
</protein>
<gene>
    <name evidence="2" type="ORF">RJ639_040852</name>
</gene>
<dbReference type="EMBL" id="JAVXUP010000523">
    <property type="protein sequence ID" value="KAK3025936.1"/>
    <property type="molecule type" value="Genomic_DNA"/>
</dbReference>
<dbReference type="AlphaFoldDB" id="A0AA89BAH6"/>
<accession>A0AA89BAH6</accession>
<keyword evidence="1" id="KW-0812">Transmembrane</keyword>
<evidence type="ECO:0000313" key="2">
    <source>
        <dbReference type="EMBL" id="KAK3025936.1"/>
    </source>
</evidence>